<name>A0A060QGA3_9PROT</name>
<organism evidence="10 11">
    <name type="scientific">Asaia bogorensis</name>
    <dbReference type="NCBI Taxonomy" id="91915"/>
    <lineage>
        <taxon>Bacteria</taxon>
        <taxon>Pseudomonadati</taxon>
        <taxon>Pseudomonadota</taxon>
        <taxon>Alphaproteobacteria</taxon>
        <taxon>Acetobacterales</taxon>
        <taxon>Acetobacteraceae</taxon>
        <taxon>Asaia</taxon>
    </lineage>
</organism>
<evidence type="ECO:0000256" key="3">
    <source>
        <dbReference type="ARBA" id="ARBA00012891"/>
    </source>
</evidence>
<dbReference type="Proteomes" id="UP000027583">
    <property type="component" value="Unassembled WGS sequence"/>
</dbReference>
<feature type="region of interest" description="Disordered" evidence="7">
    <location>
        <begin position="1"/>
        <end position="29"/>
    </location>
</feature>
<dbReference type="GO" id="GO:0003917">
    <property type="term" value="F:DNA topoisomerase type I (single strand cut, ATP-independent) activity"/>
    <property type="evidence" value="ECO:0007669"/>
    <property type="project" value="UniProtKB-EC"/>
</dbReference>
<sequence>MQSQTTASAEQEARQHARSARLTYVDRSGPGITRHRAGKGFFYRDPSGDRITAPEELTRIKGLAIPPAYRDVWICANPKGHLQAVGKDSRNRLQYRYHPRWRLIRDEDKFARMLVFGDKLPLIRQRVDDDLRHPSLNRARVLAAVVRLMERTMARIGNETYARDNRSFGLTTLRHRHAHIEGGKLALDFRGKHGIEAHLDVRDPKLVRVISRLQDLPGQKLFQYLDDEGEPHEIHSQDVNAYLQEISGEDITAKDFRTWAATHLAALTLSSLEASDSRARAKKNILRTIEHVASQLGNTPSVCRKCYIHPQILTGYLDGSLREAFARQAETLLEQESARTSLSADEALMVGYLSRLLDKPAKRPSSRKKP</sequence>
<evidence type="ECO:0000256" key="7">
    <source>
        <dbReference type="SAM" id="MobiDB-lite"/>
    </source>
</evidence>
<dbReference type="EC" id="5.6.2.1" evidence="3"/>
<evidence type="ECO:0000256" key="2">
    <source>
        <dbReference type="ARBA" id="ARBA00006645"/>
    </source>
</evidence>
<comment type="similarity">
    <text evidence="2">Belongs to the type IB topoisomerase family.</text>
</comment>
<dbReference type="Gene3D" id="3.30.66.10">
    <property type="entry name" value="DNA topoisomerase I domain"/>
    <property type="match status" value="1"/>
</dbReference>
<evidence type="ECO:0000313" key="11">
    <source>
        <dbReference type="Proteomes" id="UP000027583"/>
    </source>
</evidence>
<evidence type="ECO:0000256" key="5">
    <source>
        <dbReference type="ARBA" id="ARBA00023125"/>
    </source>
</evidence>
<comment type="caution">
    <text evidence="10">The sequence shown here is derived from an EMBL/GenBank/DDBJ whole genome shotgun (WGS) entry which is preliminary data.</text>
</comment>
<dbReference type="GO" id="GO:0003677">
    <property type="term" value="F:DNA binding"/>
    <property type="evidence" value="ECO:0007669"/>
    <property type="project" value="UniProtKB-KW"/>
</dbReference>
<dbReference type="SUPFAM" id="SSF56349">
    <property type="entry name" value="DNA breaking-rejoining enzymes"/>
    <property type="match status" value="1"/>
</dbReference>
<proteinExistence type="inferred from homology"/>
<gene>
    <name evidence="10" type="ORF">ASAP_2119</name>
</gene>
<dbReference type="Gene3D" id="3.90.15.10">
    <property type="entry name" value="Topoisomerase I, Chain A, domain 3"/>
    <property type="match status" value="1"/>
</dbReference>
<evidence type="ECO:0000259" key="8">
    <source>
        <dbReference type="Pfam" id="PF01028"/>
    </source>
</evidence>
<feature type="domain" description="DNA topoisomerase I catalytic core eukaryotic-type" evidence="8">
    <location>
        <begin position="104"/>
        <end position="313"/>
    </location>
</feature>
<evidence type="ECO:0000256" key="1">
    <source>
        <dbReference type="ARBA" id="ARBA00000213"/>
    </source>
</evidence>
<dbReference type="GeneID" id="78225753"/>
<feature type="domain" description="DNA topoisomerase IB N-terminal" evidence="9">
    <location>
        <begin position="40"/>
        <end position="88"/>
    </location>
</feature>
<keyword evidence="5" id="KW-0238">DNA-binding</keyword>
<dbReference type="Pfam" id="PF21338">
    <property type="entry name" value="Top1B_N_bact"/>
    <property type="match status" value="1"/>
</dbReference>
<protein>
    <recommendedName>
        <fullName evidence="3">DNA topoisomerase</fullName>
        <ecNumber evidence="3">5.6.2.1</ecNumber>
    </recommendedName>
</protein>
<dbReference type="SUPFAM" id="SSF55869">
    <property type="entry name" value="DNA topoisomerase I domain"/>
    <property type="match status" value="1"/>
</dbReference>
<evidence type="ECO:0000259" key="9">
    <source>
        <dbReference type="Pfam" id="PF21338"/>
    </source>
</evidence>
<dbReference type="RefSeq" id="WP_023979068.1">
    <property type="nucleotide sequence ID" value="NZ_CBLX010000013.1"/>
</dbReference>
<dbReference type="PROSITE" id="PS52038">
    <property type="entry name" value="TOPO_IB_2"/>
    <property type="match status" value="1"/>
</dbReference>
<comment type="catalytic activity">
    <reaction evidence="1">
        <text>ATP-independent breakage of single-stranded DNA, followed by passage and rejoining.</text>
        <dbReference type="EC" id="5.6.2.1"/>
    </reaction>
</comment>
<keyword evidence="6" id="KW-0413">Isomerase</keyword>
<dbReference type="InterPro" id="IPR035447">
    <property type="entry name" value="DNA_topo_I_N_sf"/>
</dbReference>
<dbReference type="PRINTS" id="PR00416">
    <property type="entry name" value="EUTPISMRASEI"/>
</dbReference>
<reference evidence="10 11" key="2">
    <citation type="journal article" date="2014" name="PLoS ONE">
        <title>Evolution of mitochondria reconstructed from the energy metabolism of living bacteria.</title>
        <authorList>
            <person name="Degli Esposti M."/>
            <person name="Chouaia B."/>
            <person name="Comandatore F."/>
            <person name="Crotti E."/>
            <person name="Sassera D."/>
            <person name="Lievens P.M."/>
            <person name="Daffonchio D."/>
            <person name="Bandi C."/>
        </authorList>
    </citation>
    <scope>NUCLEOTIDE SEQUENCE [LARGE SCALE GENOMIC DNA]</scope>
    <source>
        <strain evidence="10 11">SF2.1</strain>
    </source>
</reference>
<keyword evidence="4" id="KW-0799">Topoisomerase</keyword>
<dbReference type="InterPro" id="IPR001631">
    <property type="entry name" value="TopoI"/>
</dbReference>
<evidence type="ECO:0000256" key="4">
    <source>
        <dbReference type="ARBA" id="ARBA00023029"/>
    </source>
</evidence>
<dbReference type="InterPro" id="IPR011010">
    <property type="entry name" value="DNA_brk_join_enz"/>
</dbReference>
<dbReference type="InterPro" id="IPR013500">
    <property type="entry name" value="TopoI_cat_euk"/>
</dbReference>
<reference evidence="10 11" key="1">
    <citation type="journal article" date="2014" name="Genome Biol. Evol.">
        <title>Acetic acid bacteria genomes reveal functional traits for adaptation to life in insect guts.</title>
        <authorList>
            <person name="Chouaia B."/>
            <person name="Gaiarsa S."/>
            <person name="Crotti E."/>
            <person name="Comandatore F."/>
            <person name="Degli Esposti M."/>
            <person name="Ricci I."/>
            <person name="Alma A."/>
            <person name="Favia G."/>
            <person name="Bandi C."/>
            <person name="Daffonchio D."/>
        </authorList>
    </citation>
    <scope>NUCLEOTIDE SEQUENCE [LARGE SCALE GENOMIC DNA]</scope>
    <source>
        <strain evidence="10 11">SF2.1</strain>
    </source>
</reference>
<dbReference type="EMBL" id="CBLX010000013">
    <property type="protein sequence ID" value="CDG40164.1"/>
    <property type="molecule type" value="Genomic_DNA"/>
</dbReference>
<dbReference type="InterPro" id="IPR014711">
    <property type="entry name" value="TopoI_cat_a-hlx-sub_euk"/>
</dbReference>
<dbReference type="AlphaFoldDB" id="A0A060QGA3"/>
<dbReference type="InterPro" id="IPR049331">
    <property type="entry name" value="Top1B_N_bact"/>
</dbReference>
<accession>A0A060QGA3</accession>
<dbReference type="GO" id="GO:0006265">
    <property type="term" value="P:DNA topological change"/>
    <property type="evidence" value="ECO:0007669"/>
    <property type="project" value="InterPro"/>
</dbReference>
<dbReference type="Gene3D" id="1.10.132.120">
    <property type="match status" value="1"/>
</dbReference>
<dbReference type="eggNOG" id="COG3569">
    <property type="taxonomic scope" value="Bacteria"/>
</dbReference>
<evidence type="ECO:0000256" key="6">
    <source>
        <dbReference type="ARBA" id="ARBA00023235"/>
    </source>
</evidence>
<evidence type="ECO:0000313" key="10">
    <source>
        <dbReference type="EMBL" id="CDG40164.1"/>
    </source>
</evidence>
<dbReference type="Pfam" id="PF01028">
    <property type="entry name" value="Topoisom_I"/>
    <property type="match status" value="1"/>
</dbReference>